<dbReference type="EMBL" id="BMPN01000008">
    <property type="protein sequence ID" value="GGJ72913.1"/>
    <property type="molecule type" value="Genomic_DNA"/>
</dbReference>
<keyword evidence="1" id="KW-0732">Signal</keyword>
<feature type="chain" id="PRO_5046927838" description="YxeA family protein" evidence="1">
    <location>
        <begin position="21"/>
        <end position="114"/>
    </location>
</feature>
<dbReference type="PROSITE" id="PS51257">
    <property type="entry name" value="PROKAR_LIPOPROTEIN"/>
    <property type="match status" value="1"/>
</dbReference>
<dbReference type="PANTHER" id="PTHR36433:SF2">
    <property type="entry name" value="YXEA FAMILY PROTEIN"/>
    <property type="match status" value="1"/>
</dbReference>
<dbReference type="InterPro" id="IPR036166">
    <property type="entry name" value="YxeA-like_sf"/>
</dbReference>
<dbReference type="Gene3D" id="2.40.50.480">
    <property type="match status" value="1"/>
</dbReference>
<evidence type="ECO:0000313" key="2">
    <source>
        <dbReference type="EMBL" id="GGJ72913.1"/>
    </source>
</evidence>
<proteinExistence type="predicted"/>
<dbReference type="PANTHER" id="PTHR36433">
    <property type="entry name" value="HYPOTHETICAL CYTOSOLIC PROTEIN"/>
    <property type="match status" value="1"/>
</dbReference>
<feature type="signal peptide" evidence="1">
    <location>
        <begin position="1"/>
        <end position="20"/>
    </location>
</feature>
<organism evidence="2 3">
    <name type="scientific">Virgibacillus kapii</name>
    <dbReference type="NCBI Taxonomy" id="1638645"/>
    <lineage>
        <taxon>Bacteria</taxon>
        <taxon>Bacillati</taxon>
        <taxon>Bacillota</taxon>
        <taxon>Bacilli</taxon>
        <taxon>Bacillales</taxon>
        <taxon>Bacillaceae</taxon>
        <taxon>Virgibacillus</taxon>
    </lineage>
</organism>
<accession>A0ABQ2DXK6</accession>
<keyword evidence="3" id="KW-1185">Reference proteome</keyword>
<reference evidence="3" key="1">
    <citation type="journal article" date="2019" name="Int. J. Syst. Evol. Microbiol.">
        <title>The Global Catalogue of Microorganisms (GCM) 10K type strain sequencing project: providing services to taxonomists for standard genome sequencing and annotation.</title>
        <authorList>
            <consortium name="The Broad Institute Genomics Platform"/>
            <consortium name="The Broad Institute Genome Sequencing Center for Infectious Disease"/>
            <person name="Wu L."/>
            <person name="Ma J."/>
        </authorList>
    </citation>
    <scope>NUCLEOTIDE SEQUENCE [LARGE SCALE GENOMIC DNA]</scope>
    <source>
        <strain evidence="3">JCM 30071</strain>
    </source>
</reference>
<dbReference type="SUPFAM" id="SSF159121">
    <property type="entry name" value="BC4932-like"/>
    <property type="match status" value="1"/>
</dbReference>
<dbReference type="Pfam" id="PF06486">
    <property type="entry name" value="DUF1093"/>
    <property type="match status" value="1"/>
</dbReference>
<sequence>MKQFRIVCIAISLTLLTACGSEIQTIGSSEYYVKISNKGEKYTEQEHTRYKYQLKGFNEEGNDEKLTFTSNHRLTRDAYLRVYFKKGEVITYEEVERDDIPKKPQQLLGVGNDS</sequence>
<dbReference type="RefSeq" id="WP_160806756.1">
    <property type="nucleotide sequence ID" value="NZ_BMPN01000008.1"/>
</dbReference>
<evidence type="ECO:0008006" key="4">
    <source>
        <dbReference type="Google" id="ProtNLM"/>
    </source>
</evidence>
<gene>
    <name evidence="2" type="ORF">GCM10007111_38180</name>
</gene>
<protein>
    <recommendedName>
        <fullName evidence="4">YxeA family protein</fullName>
    </recommendedName>
</protein>
<dbReference type="Proteomes" id="UP000634435">
    <property type="component" value="Unassembled WGS sequence"/>
</dbReference>
<comment type="caution">
    <text evidence="2">The sequence shown here is derived from an EMBL/GenBank/DDBJ whole genome shotgun (WGS) entry which is preliminary data.</text>
</comment>
<dbReference type="InterPro" id="IPR006542">
    <property type="entry name" value="DUF1093"/>
</dbReference>
<name>A0ABQ2DXK6_9BACI</name>
<evidence type="ECO:0000256" key="1">
    <source>
        <dbReference type="SAM" id="SignalP"/>
    </source>
</evidence>
<evidence type="ECO:0000313" key="3">
    <source>
        <dbReference type="Proteomes" id="UP000634435"/>
    </source>
</evidence>
<dbReference type="NCBIfam" id="TIGR01655">
    <property type="entry name" value="yxeA_fam"/>
    <property type="match status" value="1"/>
</dbReference>